<feature type="compositionally biased region" description="Basic and acidic residues" evidence="1">
    <location>
        <begin position="26"/>
        <end position="40"/>
    </location>
</feature>
<organism evidence="2 3">
    <name type="scientific">Anoxybacteroides tepidamans</name>
    <dbReference type="NCBI Taxonomy" id="265948"/>
    <lineage>
        <taxon>Bacteria</taxon>
        <taxon>Bacillati</taxon>
        <taxon>Bacillota</taxon>
        <taxon>Bacilli</taxon>
        <taxon>Bacillales</taxon>
        <taxon>Anoxybacillaceae</taxon>
        <taxon>Anoxybacteroides</taxon>
    </lineage>
</organism>
<comment type="caution">
    <text evidence="2">The sequence shown here is derived from an EMBL/GenBank/DDBJ whole genome shotgun (WGS) entry which is preliminary data.</text>
</comment>
<keyword evidence="3" id="KW-1185">Reference proteome</keyword>
<dbReference type="AlphaFoldDB" id="A0A7W8MVB1"/>
<dbReference type="EMBL" id="JACHEP010000011">
    <property type="protein sequence ID" value="MBB5325094.1"/>
    <property type="molecule type" value="Genomic_DNA"/>
</dbReference>
<reference evidence="2 3" key="1">
    <citation type="submission" date="2020-08" db="EMBL/GenBank/DDBJ databases">
        <title>Genomic Encyclopedia of Type Strains, Phase IV (KMG-IV): sequencing the most valuable type-strain genomes for metagenomic binning, comparative biology and taxonomic classification.</title>
        <authorList>
            <person name="Goeker M."/>
        </authorList>
    </citation>
    <scope>NUCLEOTIDE SEQUENCE [LARGE SCALE GENOMIC DNA]</scope>
    <source>
        <strain evidence="2 3">DSM 16325</strain>
    </source>
</reference>
<gene>
    <name evidence="2" type="ORF">HNQ34_002193</name>
</gene>
<sequence>MVKLKRKHPLLLLFGSMPPKSIKSARKWDQIRKQAREGHIHQKYGTSIKGT</sequence>
<evidence type="ECO:0000313" key="2">
    <source>
        <dbReference type="EMBL" id="MBB5325094.1"/>
    </source>
</evidence>
<dbReference type="RefSeq" id="WP_183254331.1">
    <property type="nucleotide sequence ID" value="NZ_JACHEP010000011.1"/>
</dbReference>
<accession>A0A7W8MVB1</accession>
<feature type="region of interest" description="Disordered" evidence="1">
    <location>
        <begin position="24"/>
        <end position="51"/>
    </location>
</feature>
<name>A0A7W8MVB1_9BACL</name>
<protein>
    <submittedName>
        <fullName evidence="2">Uncharacterized protein</fullName>
    </submittedName>
</protein>
<evidence type="ECO:0000256" key="1">
    <source>
        <dbReference type="SAM" id="MobiDB-lite"/>
    </source>
</evidence>
<dbReference type="Proteomes" id="UP000520011">
    <property type="component" value="Unassembled WGS sequence"/>
</dbReference>
<proteinExistence type="predicted"/>
<evidence type="ECO:0000313" key="3">
    <source>
        <dbReference type="Proteomes" id="UP000520011"/>
    </source>
</evidence>